<gene>
    <name evidence="2" type="ORF">GCM10009775_03900</name>
</gene>
<protein>
    <recommendedName>
        <fullName evidence="1">HTH marR-type domain-containing protein</fullName>
    </recommendedName>
</protein>
<reference evidence="2 3" key="1">
    <citation type="journal article" date="2019" name="Int. J. Syst. Evol. Microbiol.">
        <title>The Global Catalogue of Microorganisms (GCM) 10K type strain sequencing project: providing services to taxonomists for standard genome sequencing and annotation.</title>
        <authorList>
            <consortium name="The Broad Institute Genomics Platform"/>
            <consortium name="The Broad Institute Genome Sequencing Center for Infectious Disease"/>
            <person name="Wu L."/>
            <person name="Ma J."/>
        </authorList>
    </citation>
    <scope>NUCLEOTIDE SEQUENCE [LARGE SCALE GENOMIC DNA]</scope>
    <source>
        <strain evidence="2 3">JCM 14900</strain>
    </source>
</reference>
<dbReference type="SMART" id="SM00347">
    <property type="entry name" value="HTH_MARR"/>
    <property type="match status" value="1"/>
</dbReference>
<dbReference type="SUPFAM" id="SSF46785">
    <property type="entry name" value="Winged helix' DNA-binding domain"/>
    <property type="match status" value="1"/>
</dbReference>
<dbReference type="Pfam" id="PF01047">
    <property type="entry name" value="MarR"/>
    <property type="match status" value="1"/>
</dbReference>
<feature type="domain" description="HTH marR-type" evidence="1">
    <location>
        <begin position="1"/>
        <end position="134"/>
    </location>
</feature>
<evidence type="ECO:0000313" key="3">
    <source>
        <dbReference type="Proteomes" id="UP001501343"/>
    </source>
</evidence>
<dbReference type="RefSeq" id="WP_248148977.1">
    <property type="nucleotide sequence ID" value="NZ_BAAAOF010000001.1"/>
</dbReference>
<proteinExistence type="predicted"/>
<dbReference type="EMBL" id="BAAAOF010000001">
    <property type="protein sequence ID" value="GAA1914534.1"/>
    <property type="molecule type" value="Genomic_DNA"/>
</dbReference>
<sequence>MTHLQDIETLITASASLTRIAALETRNETPAAQWRTLALLRDHGALRIGELAIASRVSQPGMTRLIGQMAEAGLVEREQDAADSRVTIVSATAAGLDALDAWRDQLTTALAPHFADLDEHEWEALAITAAVLRRKTAVAEVAR</sequence>
<dbReference type="PROSITE" id="PS50995">
    <property type="entry name" value="HTH_MARR_2"/>
    <property type="match status" value="1"/>
</dbReference>
<dbReference type="InterPro" id="IPR036390">
    <property type="entry name" value="WH_DNA-bd_sf"/>
</dbReference>
<evidence type="ECO:0000313" key="2">
    <source>
        <dbReference type="EMBL" id="GAA1914534.1"/>
    </source>
</evidence>
<dbReference type="Proteomes" id="UP001501343">
    <property type="component" value="Unassembled WGS sequence"/>
</dbReference>
<dbReference type="InterPro" id="IPR052526">
    <property type="entry name" value="HTH-type_Bedaq_tolerance"/>
</dbReference>
<dbReference type="InterPro" id="IPR036388">
    <property type="entry name" value="WH-like_DNA-bd_sf"/>
</dbReference>
<dbReference type="PANTHER" id="PTHR39515">
    <property type="entry name" value="CONSERVED PROTEIN"/>
    <property type="match status" value="1"/>
</dbReference>
<dbReference type="InterPro" id="IPR000835">
    <property type="entry name" value="HTH_MarR-typ"/>
</dbReference>
<dbReference type="PANTHER" id="PTHR39515:SF2">
    <property type="entry name" value="HTH-TYPE TRANSCRIPTIONAL REGULATOR RV0880"/>
    <property type="match status" value="1"/>
</dbReference>
<dbReference type="Gene3D" id="1.10.10.10">
    <property type="entry name" value="Winged helix-like DNA-binding domain superfamily/Winged helix DNA-binding domain"/>
    <property type="match status" value="1"/>
</dbReference>
<accession>A0ABN2P7F0</accession>
<organism evidence="2 3">
    <name type="scientific">Microbacterium aoyamense</name>
    <dbReference type="NCBI Taxonomy" id="344166"/>
    <lineage>
        <taxon>Bacteria</taxon>
        <taxon>Bacillati</taxon>
        <taxon>Actinomycetota</taxon>
        <taxon>Actinomycetes</taxon>
        <taxon>Micrococcales</taxon>
        <taxon>Microbacteriaceae</taxon>
        <taxon>Microbacterium</taxon>
    </lineage>
</organism>
<comment type="caution">
    <text evidence="2">The sequence shown here is derived from an EMBL/GenBank/DDBJ whole genome shotgun (WGS) entry which is preliminary data.</text>
</comment>
<evidence type="ECO:0000259" key="1">
    <source>
        <dbReference type="PROSITE" id="PS50995"/>
    </source>
</evidence>
<name>A0ABN2P7F0_9MICO</name>
<keyword evidence="3" id="KW-1185">Reference proteome</keyword>